<dbReference type="GO" id="GO:0050660">
    <property type="term" value="F:flavin adenine dinucleotide binding"/>
    <property type="evidence" value="ECO:0007669"/>
    <property type="project" value="TreeGrafter"/>
</dbReference>
<evidence type="ECO:0000313" key="2">
    <source>
        <dbReference type="EMBL" id="GAD94410.1"/>
    </source>
</evidence>
<dbReference type="eggNOG" id="KOG1399">
    <property type="taxonomic scope" value="Eukaryota"/>
</dbReference>
<organism evidence="2 3">
    <name type="scientific">Byssochlamys spectabilis (strain No. 5 / NBRC 109023)</name>
    <name type="common">Paecilomyces variotii</name>
    <dbReference type="NCBI Taxonomy" id="1356009"/>
    <lineage>
        <taxon>Eukaryota</taxon>
        <taxon>Fungi</taxon>
        <taxon>Dikarya</taxon>
        <taxon>Ascomycota</taxon>
        <taxon>Pezizomycotina</taxon>
        <taxon>Eurotiomycetes</taxon>
        <taxon>Eurotiomycetidae</taxon>
        <taxon>Eurotiales</taxon>
        <taxon>Thermoascaceae</taxon>
        <taxon>Paecilomyces</taxon>
    </lineage>
</organism>
<dbReference type="InterPro" id="IPR036188">
    <property type="entry name" value="FAD/NAD-bd_sf"/>
</dbReference>
<dbReference type="Pfam" id="PF13738">
    <property type="entry name" value="Pyr_redox_3"/>
    <property type="match status" value="1"/>
</dbReference>
<name>V5HX35_BYSSN</name>
<comment type="caution">
    <text evidence="2">The sequence shown here is derived from an EMBL/GenBank/DDBJ whole genome shotgun (WGS) entry which is preliminary data.</text>
</comment>
<dbReference type="PANTHER" id="PTHR43539:SF68">
    <property type="entry name" value="FLAVIN-BINDING MONOOXYGENASE-LIKE PROTEIN (AFU_ORTHOLOGUE AFUA_4G09220)"/>
    <property type="match status" value="1"/>
</dbReference>
<evidence type="ECO:0000256" key="1">
    <source>
        <dbReference type="ARBA" id="ARBA00023002"/>
    </source>
</evidence>
<dbReference type="InterPro" id="IPR050982">
    <property type="entry name" value="Auxin_biosynth/cation_transpt"/>
</dbReference>
<dbReference type="AlphaFoldDB" id="V5HX35"/>
<dbReference type="GO" id="GO:0004497">
    <property type="term" value="F:monooxygenase activity"/>
    <property type="evidence" value="ECO:0007669"/>
    <property type="project" value="UniProtKB-KW"/>
</dbReference>
<dbReference type="Proteomes" id="UP000018001">
    <property type="component" value="Unassembled WGS sequence"/>
</dbReference>
<evidence type="ECO:0000313" key="3">
    <source>
        <dbReference type="Proteomes" id="UP000018001"/>
    </source>
</evidence>
<dbReference type="OrthoDB" id="74360at2759"/>
<dbReference type="SUPFAM" id="SSF51905">
    <property type="entry name" value="FAD/NAD(P)-binding domain"/>
    <property type="match status" value="2"/>
</dbReference>
<keyword evidence="2" id="KW-0503">Monooxygenase</keyword>
<keyword evidence="1" id="KW-0560">Oxidoreductase</keyword>
<sequence length="639" mass="71017">MLSSHDEYPPAADLRKMLAQRPLPVIPPGAVGLAFMTTEESTKQALVVLKKLNAALVADNAKELEDCFFPSQAYWKDVLALTYHLRTFTTAEAIVPAFLHTKSLRGIDGEIKLEEAQFIPATSTLQFINCWLSFRTNSPAASCSGRVLLLPINRDETKEIEWKIWILSTILENFDLHLEDENQLRSPSRQLEGFSDIETDVFIIGGGNSAAALAARLKALGVESIMAERNSRPGDNWALRYDSMRFHIPTSFCELPYMCYDKSLKTPHLLTRDELAEHLRRYIASFNLNIVTSAEIQSTQYDQSTKQWTVRFQTPTGRRTVICKHLVQATGIASQKPYIPNLQNRGLYEGINVHSAQYQNADKFRDKGVKSALVIGSANTAFDVLEDCYLAGLKTTMVVRSRTYIVPVDYVCNKASLGLYDFGVHAADKFILTLPTVVDSQFGRDLFAMLASKEPNRYDALAKAGFPVADSRHPDSALMHNLVERAGGHYVDVGGTKLIAEGRANVKAGVEPMAYTRTGLSFSDGSTVDADVIIWCTGFADKDARSTAAQILGGGGFVHKRDLLGPQEIAARLDATWGVDSEGEIRGMWKRHLRIDNYWVMGGYTQQHRWHSRTLALQIKAALEGVLPPPYREIPAQNA</sequence>
<accession>V5HX35</accession>
<dbReference type="InParanoid" id="V5HX35"/>
<dbReference type="Gene3D" id="3.50.50.60">
    <property type="entry name" value="FAD/NAD(P)-binding domain"/>
    <property type="match status" value="1"/>
</dbReference>
<reference evidence="3" key="1">
    <citation type="journal article" date="2014" name="Genome Announc.">
        <title>Draft genome sequence of the formaldehyde-resistant fungus Byssochlamys spectabilis No. 5 (anamorph Paecilomyces variotii No. 5) (NBRC109023).</title>
        <authorList>
            <person name="Oka T."/>
            <person name="Ekino K."/>
            <person name="Fukuda K."/>
            <person name="Nomura Y."/>
        </authorList>
    </citation>
    <scope>NUCLEOTIDE SEQUENCE [LARGE SCALE GENOMIC DNA]</scope>
    <source>
        <strain evidence="3">No. 5 / NBRC 109023</strain>
    </source>
</reference>
<keyword evidence="3" id="KW-1185">Reference proteome</keyword>
<dbReference type="EMBL" id="BAUL01000090">
    <property type="protein sequence ID" value="GAD94410.1"/>
    <property type="molecule type" value="Genomic_DNA"/>
</dbReference>
<protein>
    <submittedName>
        <fullName evidence="2">Monooxygenase</fullName>
    </submittedName>
</protein>
<dbReference type="PANTHER" id="PTHR43539">
    <property type="entry name" value="FLAVIN-BINDING MONOOXYGENASE-LIKE PROTEIN (AFU_ORTHOLOGUE AFUA_4G09220)"/>
    <property type="match status" value="1"/>
</dbReference>
<dbReference type="HOGENOM" id="CLU_015676_3_1_1"/>
<proteinExistence type="predicted"/>
<gene>
    <name evidence="2" type="ORF">PVAR5_3036</name>
</gene>